<dbReference type="InterPro" id="IPR036420">
    <property type="entry name" value="BRCT_dom_sf"/>
</dbReference>
<comment type="caution">
    <text evidence="3">The sequence shown here is derived from an EMBL/GenBank/DDBJ whole genome shotgun (WGS) entry which is preliminary data.</text>
</comment>
<dbReference type="Pfam" id="PF00533">
    <property type="entry name" value="BRCT"/>
    <property type="match status" value="1"/>
</dbReference>
<feature type="domain" description="BRCT" evidence="2">
    <location>
        <begin position="1030"/>
        <end position="1125"/>
    </location>
</feature>
<feature type="compositionally biased region" description="Polar residues" evidence="1">
    <location>
        <begin position="121"/>
        <end position="144"/>
    </location>
</feature>
<dbReference type="SMART" id="SM00292">
    <property type="entry name" value="BRCT"/>
    <property type="match status" value="1"/>
</dbReference>
<evidence type="ECO:0000313" key="4">
    <source>
        <dbReference type="Proteomes" id="UP001221142"/>
    </source>
</evidence>
<accession>A0AAD7CFS6</accession>
<name>A0AAD7CFS6_9AGAR</name>
<dbReference type="Gene3D" id="3.40.50.10190">
    <property type="entry name" value="BRCT domain"/>
    <property type="match status" value="1"/>
</dbReference>
<organism evidence="3 4">
    <name type="scientific">Roridomyces roridus</name>
    <dbReference type="NCBI Taxonomy" id="1738132"/>
    <lineage>
        <taxon>Eukaryota</taxon>
        <taxon>Fungi</taxon>
        <taxon>Dikarya</taxon>
        <taxon>Basidiomycota</taxon>
        <taxon>Agaricomycotina</taxon>
        <taxon>Agaricomycetes</taxon>
        <taxon>Agaricomycetidae</taxon>
        <taxon>Agaricales</taxon>
        <taxon>Marasmiineae</taxon>
        <taxon>Mycenaceae</taxon>
        <taxon>Roridomyces</taxon>
    </lineage>
</organism>
<keyword evidence="4" id="KW-1185">Reference proteome</keyword>
<feature type="compositionally biased region" description="Basic and acidic residues" evidence="1">
    <location>
        <begin position="929"/>
        <end position="942"/>
    </location>
</feature>
<feature type="region of interest" description="Disordered" evidence="1">
    <location>
        <begin position="925"/>
        <end position="998"/>
    </location>
</feature>
<feature type="compositionally biased region" description="Basic and acidic residues" evidence="1">
    <location>
        <begin position="402"/>
        <end position="417"/>
    </location>
</feature>
<dbReference type="SUPFAM" id="SSF52113">
    <property type="entry name" value="BRCT domain"/>
    <property type="match status" value="1"/>
</dbReference>
<feature type="region of interest" description="Disordered" evidence="1">
    <location>
        <begin position="564"/>
        <end position="827"/>
    </location>
</feature>
<dbReference type="CDD" id="cd17716">
    <property type="entry name" value="BRCT_microcephalin_rpt1"/>
    <property type="match status" value="1"/>
</dbReference>
<feature type="region of interest" description="Disordered" evidence="1">
    <location>
        <begin position="853"/>
        <end position="890"/>
    </location>
</feature>
<evidence type="ECO:0000313" key="3">
    <source>
        <dbReference type="EMBL" id="KAJ7647624.1"/>
    </source>
</evidence>
<sequence>MEVLETDKRVTRSQHLLPDSLLSLSRSPLKDARIAQRNYHPTEPIVPDDPDADDEILLSPAKSRPVNSRPNSSSSKRSASPPPQDEYRDPSQPDGRELKRLKRDTEDAKDDAEPDRGGSDVENTNTDVRRTAPSTHTRNLSEPSLASFLKPRSSSKRTPKGKARARSVPVFPVLDLSNPPTTPWDRRARSRSPSKERDTFKLQFSFSSLAAIPDEMVASLLRPTPLVTAEPPSTPKDSLATPMSPLTPVPATPLPVQTRPSIDLGRIEGLPPSASSLFTFTNPAPPVLSSVAEEPQISDAVEEPKAVQPRAPSRLPRPSSAMGLAPAPGASKSMPPAKKETMAPPPVPSGRSTAKPAKNAFQLMMASSARGAVGKGKGKEKEKPAPAASSTSAAPSFVAKGKGKERAEEQPKEEKKVSLKAKMRTREKPKPIPLPIHVRLPDESDAEPTSTPTAASLPVTPKITPDPPALVQAPVAPPSPLTDLDDEEAPNAEPLIDDDGPPPPVSSPEFLYSPSAGPQLMLVEEPARPAETPVAEENVADAVEIPLETPLHKDVTMGLESVPDIAMSGDKEPPVVESAPKGRPRSRLGKPRLPAPLPAPADRVTRSASLKRKDAGGGVQKRVLDAEIEKPAKKQKMSAEPGSPTKMPMASPSKTSSFAAPTKASAARATIAKPPAKNKPVSAAAPSHTPSPTKNRLARASSMFNARPPPSFARAFTGPDGNPSSLQTLASALEKLRMPPPERPNTSLGFSRDDTDNSLAESTRSMDDRHIGLGRPTAGLQRASTVASIESTSSTSSLAGESLSKSKPPTSSSVPRPKSALAQRPLAAFMTTGSGSRLAVGKGSIMRGGSSLFGGAARGRAAPKVSRNPGLPSVMGSPVKGGGGDGDVTVLVEDPIESTEASGTIERVTSPRAVTFDMSSLLDLAGSKKGKEKEQLPSEWRHHASRRASLAGQDLSKSVSLPPKSVGLMGPPETPLDRMRSTSSSYPSSSDASGTDGMRRSTRIAKNAASADNSVDEEDVVATEAQTVSQPLAILKGCTVFVDIVSEIGDDSAKLFITDMLRNLGARVLASVGQTCTHIVYKNGQRSTYTRYKALSDPKPHVVGMEWVIKSAEKRNHEDELPYVIDMDDMNTTAMKRRKSMLPRLVDNADGDQSFEGSSTSMIVDDDLAPLERARLRKAGTVGI</sequence>
<feature type="compositionally biased region" description="Low complexity" evidence="1">
    <location>
        <begin position="981"/>
        <end position="993"/>
    </location>
</feature>
<dbReference type="InterPro" id="IPR001357">
    <property type="entry name" value="BRCT_dom"/>
</dbReference>
<evidence type="ECO:0000256" key="1">
    <source>
        <dbReference type="SAM" id="MobiDB-lite"/>
    </source>
</evidence>
<feature type="compositionally biased region" description="Basic and acidic residues" evidence="1">
    <location>
        <begin position="85"/>
        <end position="106"/>
    </location>
</feature>
<dbReference type="AlphaFoldDB" id="A0AAD7CFS6"/>
<dbReference type="PROSITE" id="PS50172">
    <property type="entry name" value="BRCT"/>
    <property type="match status" value="1"/>
</dbReference>
<feature type="region of interest" description="Disordered" evidence="1">
    <location>
        <begin position="33"/>
        <end position="198"/>
    </location>
</feature>
<feature type="compositionally biased region" description="Basic and acidic residues" evidence="1">
    <location>
        <begin position="622"/>
        <end position="632"/>
    </location>
</feature>
<reference evidence="3" key="1">
    <citation type="submission" date="2023-03" db="EMBL/GenBank/DDBJ databases">
        <title>Massive genome expansion in bonnet fungi (Mycena s.s.) driven by repeated elements and novel gene families across ecological guilds.</title>
        <authorList>
            <consortium name="Lawrence Berkeley National Laboratory"/>
            <person name="Harder C.B."/>
            <person name="Miyauchi S."/>
            <person name="Viragh M."/>
            <person name="Kuo A."/>
            <person name="Thoen E."/>
            <person name="Andreopoulos B."/>
            <person name="Lu D."/>
            <person name="Skrede I."/>
            <person name="Drula E."/>
            <person name="Henrissat B."/>
            <person name="Morin E."/>
            <person name="Kohler A."/>
            <person name="Barry K."/>
            <person name="LaButti K."/>
            <person name="Morin E."/>
            <person name="Salamov A."/>
            <person name="Lipzen A."/>
            <person name="Mereny Z."/>
            <person name="Hegedus B."/>
            <person name="Baldrian P."/>
            <person name="Stursova M."/>
            <person name="Weitz H."/>
            <person name="Taylor A."/>
            <person name="Grigoriev I.V."/>
            <person name="Nagy L.G."/>
            <person name="Martin F."/>
            <person name="Kauserud H."/>
        </authorList>
    </citation>
    <scope>NUCLEOTIDE SEQUENCE</scope>
    <source>
        <strain evidence="3">9284</strain>
    </source>
</reference>
<feature type="compositionally biased region" description="Low complexity" evidence="1">
    <location>
        <begin position="385"/>
        <end position="396"/>
    </location>
</feature>
<dbReference type="EMBL" id="JARKIF010000002">
    <property type="protein sequence ID" value="KAJ7647624.1"/>
    <property type="molecule type" value="Genomic_DNA"/>
</dbReference>
<feature type="compositionally biased region" description="Low complexity" evidence="1">
    <location>
        <begin position="309"/>
        <end position="321"/>
    </location>
</feature>
<protein>
    <recommendedName>
        <fullName evidence="2">BRCT domain-containing protein</fullName>
    </recommendedName>
</protein>
<evidence type="ECO:0000259" key="2">
    <source>
        <dbReference type="PROSITE" id="PS50172"/>
    </source>
</evidence>
<proteinExistence type="predicted"/>
<gene>
    <name evidence="3" type="ORF">FB45DRAFT_782474</name>
</gene>
<feature type="compositionally biased region" description="Basic residues" evidence="1">
    <location>
        <begin position="153"/>
        <end position="165"/>
    </location>
</feature>
<dbReference type="Proteomes" id="UP001221142">
    <property type="component" value="Unassembled WGS sequence"/>
</dbReference>
<feature type="compositionally biased region" description="Acidic residues" evidence="1">
    <location>
        <begin position="483"/>
        <end position="500"/>
    </location>
</feature>
<feature type="compositionally biased region" description="Low complexity" evidence="1">
    <location>
        <begin position="62"/>
        <end position="79"/>
    </location>
</feature>
<feature type="region of interest" description="Disordered" evidence="1">
    <location>
        <begin position="289"/>
        <end position="517"/>
    </location>
</feature>
<feature type="compositionally biased region" description="Low complexity" evidence="1">
    <location>
        <begin position="653"/>
        <end position="675"/>
    </location>
</feature>
<feature type="region of interest" description="Disordered" evidence="1">
    <location>
        <begin position="227"/>
        <end position="268"/>
    </location>
</feature>
<feature type="compositionally biased region" description="Low complexity" evidence="1">
    <location>
        <begin position="783"/>
        <end position="819"/>
    </location>
</feature>
<feature type="compositionally biased region" description="Acidic residues" evidence="1">
    <location>
        <begin position="46"/>
        <end position="56"/>
    </location>
</feature>